<protein>
    <submittedName>
        <fullName evidence="3">Potassium channel SKOR</fullName>
    </submittedName>
</protein>
<dbReference type="Pfam" id="PF11834">
    <property type="entry name" value="KHA"/>
    <property type="match status" value="1"/>
</dbReference>
<dbReference type="AlphaFoldDB" id="A0A8S0TXB7"/>
<keyword evidence="4" id="KW-1185">Reference proteome</keyword>
<keyword evidence="3" id="KW-0813">Transport</keyword>
<sequence length="112" mass="12164">MALQWMILAYVVAAEAGVAILLTLPSPKALKSRIVSLISLTVFPGKPWDCRDDRSIGVVLWVPQTIEELIETAKEQLNFTSGSFILSGNGGKIPDTSMISDTEKLYLVGEAQ</sequence>
<name>A0A8S0TXB7_OLEEU</name>
<evidence type="ECO:0000256" key="1">
    <source>
        <dbReference type="SAM" id="Phobius"/>
    </source>
</evidence>
<feature type="domain" description="KHA" evidence="2">
    <location>
        <begin position="39"/>
        <end position="112"/>
    </location>
</feature>
<comment type="caution">
    <text evidence="3">The sequence shown here is derived from an EMBL/GenBank/DDBJ whole genome shotgun (WGS) entry which is preliminary data.</text>
</comment>
<proteinExistence type="predicted"/>
<keyword evidence="3" id="KW-0407">Ion channel</keyword>
<keyword evidence="3" id="KW-0406">Ion transport</keyword>
<dbReference type="PROSITE" id="PS51490">
    <property type="entry name" value="KHA"/>
    <property type="match status" value="1"/>
</dbReference>
<gene>
    <name evidence="3" type="ORF">OLEA9_A013948</name>
</gene>
<feature type="transmembrane region" description="Helical" evidence="1">
    <location>
        <begin position="6"/>
        <end position="24"/>
    </location>
</feature>
<dbReference type="OrthoDB" id="9995210at2759"/>
<evidence type="ECO:0000313" key="3">
    <source>
        <dbReference type="EMBL" id="CAA3009518.1"/>
    </source>
</evidence>
<accession>A0A8S0TXB7</accession>
<dbReference type="EMBL" id="CACTIH010007319">
    <property type="protein sequence ID" value="CAA3009518.1"/>
    <property type="molecule type" value="Genomic_DNA"/>
</dbReference>
<evidence type="ECO:0000259" key="2">
    <source>
        <dbReference type="PROSITE" id="PS51490"/>
    </source>
</evidence>
<dbReference type="InterPro" id="IPR021789">
    <property type="entry name" value="KHA_dom"/>
</dbReference>
<evidence type="ECO:0000313" key="4">
    <source>
        <dbReference type="Proteomes" id="UP000594638"/>
    </source>
</evidence>
<keyword evidence="1" id="KW-0812">Transmembrane</keyword>
<dbReference type="Proteomes" id="UP000594638">
    <property type="component" value="Unassembled WGS sequence"/>
</dbReference>
<organism evidence="3 4">
    <name type="scientific">Olea europaea subsp. europaea</name>
    <dbReference type="NCBI Taxonomy" id="158383"/>
    <lineage>
        <taxon>Eukaryota</taxon>
        <taxon>Viridiplantae</taxon>
        <taxon>Streptophyta</taxon>
        <taxon>Embryophyta</taxon>
        <taxon>Tracheophyta</taxon>
        <taxon>Spermatophyta</taxon>
        <taxon>Magnoliopsida</taxon>
        <taxon>eudicotyledons</taxon>
        <taxon>Gunneridae</taxon>
        <taxon>Pentapetalae</taxon>
        <taxon>asterids</taxon>
        <taxon>lamiids</taxon>
        <taxon>Lamiales</taxon>
        <taxon>Oleaceae</taxon>
        <taxon>Oleeae</taxon>
        <taxon>Olea</taxon>
    </lineage>
</organism>
<dbReference type="Gramene" id="OE9A013948T1">
    <property type="protein sequence ID" value="OE9A013948C1"/>
    <property type="gene ID" value="OE9A013948"/>
</dbReference>
<dbReference type="GO" id="GO:0034220">
    <property type="term" value="P:monoatomic ion transmembrane transport"/>
    <property type="evidence" value="ECO:0007669"/>
    <property type="project" value="UniProtKB-KW"/>
</dbReference>
<reference evidence="3 4" key="1">
    <citation type="submission" date="2019-12" db="EMBL/GenBank/DDBJ databases">
        <authorList>
            <person name="Alioto T."/>
            <person name="Alioto T."/>
            <person name="Gomez Garrido J."/>
        </authorList>
    </citation>
    <scope>NUCLEOTIDE SEQUENCE [LARGE SCALE GENOMIC DNA]</scope>
</reference>
<keyword evidence="1" id="KW-0472">Membrane</keyword>
<keyword evidence="1" id="KW-1133">Transmembrane helix</keyword>